<dbReference type="SUPFAM" id="SSF56399">
    <property type="entry name" value="ADP-ribosylation"/>
    <property type="match status" value="1"/>
</dbReference>
<proteinExistence type="predicted"/>
<accession>A0A2K8SXE9</accession>
<dbReference type="EMBL" id="CP024785">
    <property type="protein sequence ID" value="AUB40131.1"/>
    <property type="molecule type" value="Genomic_DNA"/>
</dbReference>
<dbReference type="Pfam" id="PF06108">
    <property type="entry name" value="DUF952"/>
    <property type="match status" value="1"/>
</dbReference>
<protein>
    <recommendedName>
        <fullName evidence="3">DUF952 domain-containing protein</fullName>
    </recommendedName>
</protein>
<dbReference type="AlphaFoldDB" id="A0A2K8SXE9"/>
<dbReference type="Proteomes" id="UP000232003">
    <property type="component" value="Chromosome"/>
</dbReference>
<keyword evidence="2" id="KW-1185">Reference proteome</keyword>
<dbReference type="OrthoDB" id="5638018at2"/>
<dbReference type="Gene3D" id="3.20.170.20">
    <property type="entry name" value="Protein of unknown function DUF952"/>
    <property type="match status" value="1"/>
</dbReference>
<evidence type="ECO:0008006" key="3">
    <source>
        <dbReference type="Google" id="ProtNLM"/>
    </source>
</evidence>
<name>A0A2K8SXE9_9NOSO</name>
<sequence>MNTILHITKSEQWEQAKNLGSYRGDTLDSEGFIHCSTAAQVIWVANRFFVNQKDLVILCIDSEQVKAEIRYEAAEVDNLFPHIYGELNIDAVFQVVDFEAGEDGFFVLPKEVISLE</sequence>
<reference evidence="1 2" key="1">
    <citation type="submission" date="2017-11" db="EMBL/GenBank/DDBJ databases">
        <title>Complete genome of a free-living desiccation-tolerant cyanobacterium and its photosynthetic adaptation to extreme terrestrial habitat.</title>
        <authorList>
            <person name="Shang J."/>
        </authorList>
    </citation>
    <scope>NUCLEOTIDE SEQUENCE [LARGE SCALE GENOMIC DNA]</scope>
    <source>
        <strain evidence="1 2">CCNUN1</strain>
    </source>
</reference>
<dbReference type="KEGG" id="nfl:COO91_06133"/>
<gene>
    <name evidence="1" type="ORF">COO91_06133</name>
</gene>
<dbReference type="RefSeq" id="WP_100900939.1">
    <property type="nucleotide sequence ID" value="NZ_CAWNNC010000001.1"/>
</dbReference>
<evidence type="ECO:0000313" key="2">
    <source>
        <dbReference type="Proteomes" id="UP000232003"/>
    </source>
</evidence>
<dbReference type="InterPro" id="IPR009297">
    <property type="entry name" value="DUF952"/>
</dbReference>
<dbReference type="PANTHER" id="PTHR34129:SF1">
    <property type="entry name" value="DUF952 DOMAIN-CONTAINING PROTEIN"/>
    <property type="match status" value="1"/>
</dbReference>
<dbReference type="PANTHER" id="PTHR34129">
    <property type="entry name" value="BLR1139 PROTEIN"/>
    <property type="match status" value="1"/>
</dbReference>
<organism evidence="1 2">
    <name type="scientific">Nostoc flagelliforme CCNUN1</name>
    <dbReference type="NCBI Taxonomy" id="2038116"/>
    <lineage>
        <taxon>Bacteria</taxon>
        <taxon>Bacillati</taxon>
        <taxon>Cyanobacteriota</taxon>
        <taxon>Cyanophyceae</taxon>
        <taxon>Nostocales</taxon>
        <taxon>Nostocaceae</taxon>
        <taxon>Nostoc</taxon>
    </lineage>
</organism>
<evidence type="ECO:0000313" key="1">
    <source>
        <dbReference type="EMBL" id="AUB40131.1"/>
    </source>
</evidence>